<reference evidence="1 2" key="1">
    <citation type="submission" date="2021-01" db="EMBL/GenBank/DDBJ databases">
        <title>Whole genome shotgun sequence of Catellatospora chokoriensis NBRC 107358.</title>
        <authorList>
            <person name="Komaki H."/>
            <person name="Tamura T."/>
        </authorList>
    </citation>
    <scope>NUCLEOTIDE SEQUENCE [LARGE SCALE GENOMIC DNA]</scope>
    <source>
        <strain evidence="1 2">NBRC 107358</strain>
    </source>
</reference>
<name>A0A8J3K3K9_9ACTN</name>
<organism evidence="1 2">
    <name type="scientific">Catellatospora chokoriensis</name>
    <dbReference type="NCBI Taxonomy" id="310353"/>
    <lineage>
        <taxon>Bacteria</taxon>
        <taxon>Bacillati</taxon>
        <taxon>Actinomycetota</taxon>
        <taxon>Actinomycetes</taxon>
        <taxon>Micromonosporales</taxon>
        <taxon>Micromonosporaceae</taxon>
        <taxon>Catellatospora</taxon>
    </lineage>
</organism>
<dbReference type="SUPFAM" id="SSF48452">
    <property type="entry name" value="TPR-like"/>
    <property type="match status" value="3"/>
</dbReference>
<proteinExistence type="predicted"/>
<evidence type="ECO:0008006" key="3">
    <source>
        <dbReference type="Google" id="ProtNLM"/>
    </source>
</evidence>
<dbReference type="Proteomes" id="UP000619293">
    <property type="component" value="Unassembled WGS sequence"/>
</dbReference>
<evidence type="ECO:0000313" key="2">
    <source>
        <dbReference type="Proteomes" id="UP000619293"/>
    </source>
</evidence>
<sequence length="957" mass="103727">MTTPNPDRIRALIEQCWDAPHGAGQVALAEEAIAQADALGDEQLRFHARMAATEAYQRGGLPAKGFATFTWCLARFDSYPERHGDQEYLLLWHYKYMVNSLTRFPDVPLTRTYAVLDDMQRRYAEGGHSLQAVHKHRWLVASHLGDCAAADLHYAQWQAAPRDGNSDCVGCDPTDQVRHLTDRGRDEEAIELVGPVLAGELTCVEQPQEILTALLLPYLRTGRFDEARRAHHQAYRAVRADRSQLGTIADHVYFLAVSGNAGRGLELVERHLPWLPEASSPLVEMAFAAASSLVLRMLAAAGHGAKPVRGAEHDVAELAEQLAARAVALAKRFDDRNGTAAQSERVAATLAAEPLVERLPLSLTARVGAALGRTPAGSPPASVPVVADLPDVPPDAGLDLLLDLIEEALRRDDEPRSEALWQLIEPFTVASGLTSLQLGRLADLRGMRLHGETAEQTEQAWTEALERYTQAGDEVRGQRIRGRLGLHRSRHGQPEEGLAQVRASSDYLLAHGGPKDQAGALRRLAVALLHAQQPGEALRELDRVDAVGEPDPGARVRLQVMLLRAQALGADGRVQESADAARELIARAVAEGQDEMIGLGEFFLGQGLSMLDDNAGAAAAFDRALARVLPEPLEREVRERRAVLLAGTPRAREAVDDLAAMVARLGGEPAAGQEHDDDAEHARFHLAVALFNTGRVEEAAEVAEEAVYGADRAGNQNLADQVRHLLAAIHQRLGETDQSLAYLDELAANLDGFDNAAGRARVLEQAGELLFDLDRDALAATRLGSAAAAYRVARLPLDEMRARRRQAVAAMYADDPERARQAVELADAAAAELPPGLAKEPEAQYELAWLALDGARAMVGVGDPETALTRVRGAAERFRGLEAFGEAFLADLTMGEVLLTLGRAEAAEPILREVLNGLPRDSATLPRAAYALAHTLMQCDQEEEARRLAGEYGFELD</sequence>
<protein>
    <recommendedName>
        <fullName evidence="3">Tetratricopeptide repeat protein</fullName>
    </recommendedName>
</protein>
<keyword evidence="2" id="KW-1185">Reference proteome</keyword>
<evidence type="ECO:0000313" key="1">
    <source>
        <dbReference type="EMBL" id="GIF92476.1"/>
    </source>
</evidence>
<accession>A0A8J3K3K9</accession>
<comment type="caution">
    <text evidence="1">The sequence shown here is derived from an EMBL/GenBank/DDBJ whole genome shotgun (WGS) entry which is preliminary data.</text>
</comment>
<gene>
    <name evidence="1" type="ORF">Cch02nite_59200</name>
</gene>
<dbReference type="InterPro" id="IPR011990">
    <property type="entry name" value="TPR-like_helical_dom_sf"/>
</dbReference>
<dbReference type="RefSeq" id="WP_191838559.1">
    <property type="nucleotide sequence ID" value="NZ_BAAALB010000005.1"/>
</dbReference>
<dbReference type="Gene3D" id="1.25.40.10">
    <property type="entry name" value="Tetratricopeptide repeat domain"/>
    <property type="match status" value="1"/>
</dbReference>
<dbReference type="EMBL" id="BONG01000046">
    <property type="protein sequence ID" value="GIF92476.1"/>
    <property type="molecule type" value="Genomic_DNA"/>
</dbReference>
<dbReference type="AlphaFoldDB" id="A0A8J3K3K9"/>